<dbReference type="InterPro" id="IPR017737">
    <property type="entry name" value="TssE1-like"/>
</dbReference>
<dbReference type="Proteomes" id="UP000192761">
    <property type="component" value="Unassembled WGS sequence"/>
</dbReference>
<dbReference type="OrthoDB" id="119583at2"/>
<dbReference type="STRING" id="1121001.SAMN02745857_03912"/>
<evidence type="ECO:0000313" key="4">
    <source>
        <dbReference type="Proteomes" id="UP000192761"/>
    </source>
</evidence>
<gene>
    <name evidence="3" type="ORF">SAMN02745857_03912</name>
</gene>
<evidence type="ECO:0000259" key="2">
    <source>
        <dbReference type="Pfam" id="PF04965"/>
    </source>
</evidence>
<feature type="region of interest" description="Disordered" evidence="1">
    <location>
        <begin position="1"/>
        <end position="22"/>
    </location>
</feature>
<sequence>MPDPSKFLHGKPARQGEADRLRPALLDRLTDNEPLQRNESRMPGMHHGALRATVLRDLSWLLNTTSLAADVDLASFPAVSRSVLNFGVLPLAGKRISQLDSQELAAGLRQAILQFEPRLLPDSVEVICISALDALSQRNEMAFEIRGLLWSVPYPLEFLARSSLDLETGHTTLVDLAGQ</sequence>
<dbReference type="NCBIfam" id="TIGR03357">
    <property type="entry name" value="VI_zyme"/>
    <property type="match status" value="1"/>
</dbReference>
<reference evidence="3 4" key="1">
    <citation type="submission" date="2017-04" db="EMBL/GenBank/DDBJ databases">
        <authorList>
            <person name="Afonso C.L."/>
            <person name="Miller P.J."/>
            <person name="Scott M.A."/>
            <person name="Spackman E."/>
            <person name="Goraichik I."/>
            <person name="Dimitrov K.M."/>
            <person name="Suarez D.L."/>
            <person name="Swayne D.E."/>
        </authorList>
    </citation>
    <scope>NUCLEOTIDE SEQUENCE [LARGE SCALE GENOMIC DNA]</scope>
    <source>
        <strain evidence="3 4">DSM 23236</strain>
    </source>
</reference>
<evidence type="ECO:0000313" key="3">
    <source>
        <dbReference type="EMBL" id="SMC29547.1"/>
    </source>
</evidence>
<dbReference type="InterPro" id="IPR007048">
    <property type="entry name" value="IraD/Gp25-like"/>
</dbReference>
<protein>
    <submittedName>
        <fullName evidence="3">Type VI secretion system protein ImpF</fullName>
    </submittedName>
</protein>
<keyword evidence="4" id="KW-1185">Reference proteome</keyword>
<dbReference type="RefSeq" id="WP_084092839.1">
    <property type="nucleotide sequence ID" value="NZ_FWXD01000036.1"/>
</dbReference>
<dbReference type="EMBL" id="FWXD01000036">
    <property type="protein sequence ID" value="SMC29547.1"/>
    <property type="molecule type" value="Genomic_DNA"/>
</dbReference>
<accession>A0A1W1Y092</accession>
<name>A0A1W1Y092_9NEIS</name>
<dbReference type="Pfam" id="PF04965">
    <property type="entry name" value="GPW_gp25"/>
    <property type="match status" value="1"/>
</dbReference>
<dbReference type="PANTHER" id="PTHR38595:SF1">
    <property type="entry name" value="TYPE VI SECRETION SYSTEM COMPONENT TSSE1"/>
    <property type="match status" value="1"/>
</dbReference>
<dbReference type="InterPro" id="IPR053176">
    <property type="entry name" value="T6SS_TssE1-like"/>
</dbReference>
<proteinExistence type="predicted"/>
<dbReference type="SUPFAM" id="SSF160719">
    <property type="entry name" value="gpW/gp25-like"/>
    <property type="match status" value="1"/>
</dbReference>
<dbReference type="PANTHER" id="PTHR38595">
    <property type="entry name" value="CYTOPLASMIC PROTEIN-RELATED"/>
    <property type="match status" value="1"/>
</dbReference>
<feature type="domain" description="IraD/Gp25-like" evidence="2">
    <location>
        <begin position="50"/>
        <end position="153"/>
    </location>
</feature>
<dbReference type="AlphaFoldDB" id="A0A1W1Y092"/>
<organism evidence="3 4">
    <name type="scientific">Andreprevotia lacus DSM 23236</name>
    <dbReference type="NCBI Taxonomy" id="1121001"/>
    <lineage>
        <taxon>Bacteria</taxon>
        <taxon>Pseudomonadati</taxon>
        <taxon>Pseudomonadota</taxon>
        <taxon>Betaproteobacteria</taxon>
        <taxon>Neisseriales</taxon>
        <taxon>Chitinibacteraceae</taxon>
        <taxon>Andreprevotia</taxon>
    </lineage>
</organism>
<evidence type="ECO:0000256" key="1">
    <source>
        <dbReference type="SAM" id="MobiDB-lite"/>
    </source>
</evidence>